<reference evidence="2 3" key="1">
    <citation type="submission" date="2019-09" db="EMBL/GenBank/DDBJ databases">
        <title>Draft genome sequences of 48 bacterial type strains from the CCUG.</title>
        <authorList>
            <person name="Tunovic T."/>
            <person name="Pineiro-Iglesias B."/>
            <person name="Unosson C."/>
            <person name="Inganas E."/>
            <person name="Ohlen M."/>
            <person name="Cardew S."/>
            <person name="Jensie-Markopoulos S."/>
            <person name="Salva-Serra F."/>
            <person name="Jaen-Luchoro D."/>
            <person name="Karlsson R."/>
            <person name="Svensson-Stadler L."/>
            <person name="Chun J."/>
            <person name="Moore E."/>
        </authorList>
    </citation>
    <scope>NUCLEOTIDE SEQUENCE [LARGE SCALE GENOMIC DNA]</scope>
    <source>
        <strain evidence="2 3">CCUG 30977</strain>
    </source>
</reference>
<dbReference type="InterPro" id="IPR037135">
    <property type="entry name" value="DUF1653-like_dom_sf"/>
</dbReference>
<evidence type="ECO:0000313" key="2">
    <source>
        <dbReference type="EMBL" id="KAB0583670.1"/>
    </source>
</evidence>
<dbReference type="AlphaFoldDB" id="A0A643FDN7"/>
<comment type="caution">
    <text evidence="2">The sequence shown here is derived from an EMBL/GenBank/DDBJ whole genome shotgun (WGS) entry which is preliminary data.</text>
</comment>
<accession>A0A643FDN7</accession>
<dbReference type="EMBL" id="VZPB01000012">
    <property type="protein sequence ID" value="KAB0583670.1"/>
    <property type="molecule type" value="Genomic_DNA"/>
</dbReference>
<organism evidence="2 3">
    <name type="scientific">Ideonella dechloratans</name>
    <dbReference type="NCBI Taxonomy" id="36863"/>
    <lineage>
        <taxon>Bacteria</taxon>
        <taxon>Pseudomonadati</taxon>
        <taxon>Pseudomonadota</taxon>
        <taxon>Betaproteobacteria</taxon>
        <taxon>Burkholderiales</taxon>
        <taxon>Sphaerotilaceae</taxon>
        <taxon>Ideonella</taxon>
    </lineage>
</organism>
<dbReference type="Pfam" id="PF07866">
    <property type="entry name" value="DUF1653"/>
    <property type="match status" value="1"/>
</dbReference>
<name>A0A643FDN7_IDEDE</name>
<dbReference type="OrthoDB" id="371169at2"/>
<sequence length="85" mass="9766">MDDLPPLPTLPLGRYRHYKGGEYEVIGVARHSEDLSPLVVYRPLYNATGWWVRPYAMFVEQVEVNGRWQPRFAPLDAPEGSAPRL</sequence>
<gene>
    <name evidence="2" type="ORF">F7Q92_07155</name>
</gene>
<proteinExistence type="predicted"/>
<dbReference type="Proteomes" id="UP000430120">
    <property type="component" value="Unassembled WGS sequence"/>
</dbReference>
<protein>
    <submittedName>
        <fullName evidence="2">DUF1653 domain-containing protein</fullName>
    </submittedName>
</protein>
<dbReference type="InterPro" id="IPR023387">
    <property type="entry name" value="DUF1653-like_dom"/>
</dbReference>
<evidence type="ECO:0000259" key="1">
    <source>
        <dbReference type="Pfam" id="PF07866"/>
    </source>
</evidence>
<feature type="domain" description="DUF1653" evidence="1">
    <location>
        <begin position="13"/>
        <end position="73"/>
    </location>
</feature>
<evidence type="ECO:0000313" key="3">
    <source>
        <dbReference type="Proteomes" id="UP000430120"/>
    </source>
</evidence>
<dbReference type="Gene3D" id="2.30.30.320">
    <property type="entry name" value="DUF1653-like domain"/>
    <property type="match status" value="1"/>
</dbReference>
<keyword evidence="3" id="KW-1185">Reference proteome</keyword>